<sequence>MNTSDKTEGLRERKKRATRQHISNEATKLFIARGFDQVTITDVADAANVSKMTVFNYFSRKEELFFDRSEDICRLLSGALDGRDQRSPLAALRALAHGLVEQEHPIARMDEVVATYWRAVAESVSLHAYALELLQQLEGKLGDMLCASAGEPADDPIARLIAAIIVNAWRIAFRQALNLPPSTTAVAPRRLFLKIIDRGFTAADAAAQGTSYA</sequence>
<dbReference type="PRINTS" id="PR00455">
    <property type="entry name" value="HTHTETR"/>
</dbReference>
<dbReference type="InterPro" id="IPR050109">
    <property type="entry name" value="HTH-type_TetR-like_transc_reg"/>
</dbReference>
<dbReference type="AlphaFoldDB" id="A0AAU7QB74"/>
<name>A0AAU7QB74_9GAMM</name>
<dbReference type="Gene3D" id="1.10.10.60">
    <property type="entry name" value="Homeodomain-like"/>
    <property type="match status" value="1"/>
</dbReference>
<dbReference type="InterPro" id="IPR001647">
    <property type="entry name" value="HTH_TetR"/>
</dbReference>
<dbReference type="GO" id="GO:0003700">
    <property type="term" value="F:DNA-binding transcription factor activity"/>
    <property type="evidence" value="ECO:0007669"/>
    <property type="project" value="TreeGrafter"/>
</dbReference>
<dbReference type="GO" id="GO:0000976">
    <property type="term" value="F:transcription cis-regulatory region binding"/>
    <property type="evidence" value="ECO:0007669"/>
    <property type="project" value="TreeGrafter"/>
</dbReference>
<evidence type="ECO:0000256" key="4">
    <source>
        <dbReference type="PROSITE-ProRule" id="PRU00335"/>
    </source>
</evidence>
<dbReference type="PANTHER" id="PTHR30055">
    <property type="entry name" value="HTH-TYPE TRANSCRIPTIONAL REGULATOR RUTR"/>
    <property type="match status" value="1"/>
</dbReference>
<dbReference type="PROSITE" id="PS50977">
    <property type="entry name" value="HTH_TETR_2"/>
    <property type="match status" value="1"/>
</dbReference>
<evidence type="ECO:0000256" key="3">
    <source>
        <dbReference type="ARBA" id="ARBA00023163"/>
    </source>
</evidence>
<reference evidence="6" key="1">
    <citation type="submission" date="2024-06" db="EMBL/GenBank/DDBJ databases">
        <authorList>
            <person name="Coelho C."/>
            <person name="Bento M."/>
            <person name="Garcia E."/>
            <person name="Camelo A."/>
            <person name="Brandao I."/>
            <person name="Espirito Santo C."/>
            <person name="Trovao J."/>
            <person name="Verissimo A."/>
            <person name="Costa J."/>
            <person name="Tiago I."/>
        </authorList>
    </citation>
    <scope>NUCLEOTIDE SEQUENCE</scope>
    <source>
        <strain evidence="6">KWT182</strain>
    </source>
</reference>
<gene>
    <name evidence="6" type="ORF">ABK905_02055</name>
</gene>
<dbReference type="Pfam" id="PF00440">
    <property type="entry name" value="TetR_N"/>
    <property type="match status" value="1"/>
</dbReference>
<evidence type="ECO:0000256" key="1">
    <source>
        <dbReference type="ARBA" id="ARBA00023015"/>
    </source>
</evidence>
<dbReference type="PANTHER" id="PTHR30055:SF234">
    <property type="entry name" value="HTH-TYPE TRANSCRIPTIONAL REGULATOR BETI"/>
    <property type="match status" value="1"/>
</dbReference>
<evidence type="ECO:0000313" key="6">
    <source>
        <dbReference type="EMBL" id="XBS70106.1"/>
    </source>
</evidence>
<feature type="domain" description="HTH tetR-type" evidence="5">
    <location>
        <begin position="16"/>
        <end position="76"/>
    </location>
</feature>
<keyword evidence="2 4" id="KW-0238">DNA-binding</keyword>
<keyword evidence="3" id="KW-0804">Transcription</keyword>
<protein>
    <submittedName>
        <fullName evidence="6">TetR/AcrR family transcriptional regulator</fullName>
    </submittedName>
</protein>
<accession>A0AAU7QB74</accession>
<dbReference type="InterPro" id="IPR009057">
    <property type="entry name" value="Homeodomain-like_sf"/>
</dbReference>
<organism evidence="6">
    <name type="scientific">Acerihabitans sp. KWT182</name>
    <dbReference type="NCBI Taxonomy" id="3157919"/>
    <lineage>
        <taxon>Bacteria</taxon>
        <taxon>Pseudomonadati</taxon>
        <taxon>Pseudomonadota</taxon>
        <taxon>Gammaproteobacteria</taxon>
        <taxon>Enterobacterales</taxon>
        <taxon>Pectobacteriaceae</taxon>
        <taxon>Acerihabitans</taxon>
    </lineage>
</organism>
<proteinExistence type="predicted"/>
<dbReference type="Gene3D" id="1.10.357.10">
    <property type="entry name" value="Tetracycline Repressor, domain 2"/>
    <property type="match status" value="1"/>
</dbReference>
<evidence type="ECO:0000259" key="5">
    <source>
        <dbReference type="PROSITE" id="PS50977"/>
    </source>
</evidence>
<evidence type="ECO:0000256" key="2">
    <source>
        <dbReference type="ARBA" id="ARBA00023125"/>
    </source>
</evidence>
<keyword evidence="1" id="KW-0805">Transcription regulation</keyword>
<dbReference type="EMBL" id="CP157947">
    <property type="protein sequence ID" value="XBS70106.1"/>
    <property type="molecule type" value="Genomic_DNA"/>
</dbReference>
<feature type="DNA-binding region" description="H-T-H motif" evidence="4">
    <location>
        <begin position="39"/>
        <end position="58"/>
    </location>
</feature>
<dbReference type="SUPFAM" id="SSF46689">
    <property type="entry name" value="Homeodomain-like"/>
    <property type="match status" value="1"/>
</dbReference>